<reference evidence="14 15" key="2">
    <citation type="journal article" date="2016" name="Sci. Rep.">
        <title>The genome of Rhizobiales bacteria in predatory ants reveals urease gene functions but no genes for nitrogen fixation.</title>
        <authorList>
            <person name="Neuvonen M.M."/>
            <person name="Tamarit D."/>
            <person name="Naslund K."/>
            <person name="Liebig J."/>
            <person name="Feldhaar H."/>
            <person name="Moran N.A."/>
            <person name="Guy L."/>
            <person name="Andersson S.G."/>
        </authorList>
    </citation>
    <scope>NUCLEOTIDE SEQUENCE [LARGE SCALE GENOMIC DNA]</scope>
    <source>
        <strain evidence="14 15">Hsal</strain>
    </source>
</reference>
<dbReference type="PANTHER" id="PTHR10978">
    <property type="entry name" value="SUCCINATE DEHYDROGENASE CYTOCHROME B560 SUBUNIT"/>
    <property type="match status" value="1"/>
</dbReference>
<evidence type="ECO:0000256" key="7">
    <source>
        <dbReference type="ARBA" id="ARBA00022723"/>
    </source>
</evidence>
<comment type="function">
    <text evidence="1">Membrane-anchoring subunit of succinate dehydrogenase (SDH).</text>
</comment>
<keyword evidence="8 13" id="KW-1133">Transmembrane helix</keyword>
<proteinExistence type="inferred from homology"/>
<comment type="similarity">
    <text evidence="3">Belongs to the cytochrome b560 family.</text>
</comment>
<dbReference type="InterPro" id="IPR000701">
    <property type="entry name" value="SuccDH_FuR_B_TM-su"/>
</dbReference>
<evidence type="ECO:0000256" key="1">
    <source>
        <dbReference type="ARBA" id="ARBA00004050"/>
    </source>
</evidence>
<feature type="transmembrane region" description="Helical" evidence="13">
    <location>
        <begin position="29"/>
        <end position="52"/>
    </location>
</feature>
<dbReference type="Proteomes" id="UP000188912">
    <property type="component" value="Chromosome"/>
</dbReference>
<feature type="transmembrane region" description="Helical" evidence="13">
    <location>
        <begin position="107"/>
        <end position="132"/>
    </location>
</feature>
<evidence type="ECO:0000256" key="10">
    <source>
        <dbReference type="ARBA" id="ARBA00023136"/>
    </source>
</evidence>
<keyword evidence="5 12" id="KW-0349">Heme</keyword>
<dbReference type="AlphaFoldDB" id="A0A1U9JSB1"/>
<evidence type="ECO:0000256" key="3">
    <source>
        <dbReference type="ARBA" id="ARBA00007244"/>
    </source>
</evidence>
<feature type="transmembrane region" description="Helical" evidence="13">
    <location>
        <begin position="64"/>
        <end position="87"/>
    </location>
</feature>
<sequence length="133" mass="14700">MTQPTSTSERPLSPHVSIYRWPITMAMSIAHRVSGGALYFGTVFLVIWLAGIACGEEAFNKISFIYSSFIGRTVLLLYTLALVHHMVGGVRHLFWDVKTSLLQKQCATGTAWATVGISIVLTLAVWIVAYVLR</sequence>
<dbReference type="SUPFAM" id="SSF81343">
    <property type="entry name" value="Fumarate reductase respiratory complex transmembrane subunits"/>
    <property type="match status" value="1"/>
</dbReference>
<dbReference type="Gene3D" id="1.20.1300.10">
    <property type="entry name" value="Fumarate reductase/succinate dehydrogenase, transmembrane subunit"/>
    <property type="match status" value="1"/>
</dbReference>
<dbReference type="InterPro" id="IPR018495">
    <property type="entry name" value="Succ_DH_cyt_bsu_CS"/>
</dbReference>
<gene>
    <name evidence="14" type="primary">sdhC</name>
    <name evidence="14" type="ORF">BHV28_00320</name>
</gene>
<comment type="subcellular location">
    <subcellularLocation>
        <location evidence="2">Membrane</location>
        <topology evidence="2">Multi-pass membrane protein</topology>
    </subcellularLocation>
</comment>
<evidence type="ECO:0000256" key="9">
    <source>
        <dbReference type="ARBA" id="ARBA00023004"/>
    </source>
</evidence>
<accession>A0A1U9JSB1</accession>
<dbReference type="KEGG" id="thd:BHV28_00320"/>
<evidence type="ECO:0000256" key="12">
    <source>
        <dbReference type="PIRSR" id="PIRSR000178-1"/>
    </source>
</evidence>
<dbReference type="PROSITE" id="PS01000">
    <property type="entry name" value="SDH_CYT_1"/>
    <property type="match status" value="1"/>
</dbReference>
<evidence type="ECO:0000313" key="15">
    <source>
        <dbReference type="Proteomes" id="UP000188912"/>
    </source>
</evidence>
<dbReference type="Pfam" id="PF01127">
    <property type="entry name" value="Sdh_cyt"/>
    <property type="match status" value="1"/>
</dbReference>
<keyword evidence="10 13" id="KW-0472">Membrane</keyword>
<keyword evidence="6 13" id="KW-0812">Transmembrane</keyword>
<protein>
    <recommendedName>
        <fullName evidence="4">Succinate dehydrogenase cytochrome b556 subunit</fullName>
    </recommendedName>
</protein>
<evidence type="ECO:0000313" key="14">
    <source>
        <dbReference type="EMBL" id="AQS40758.1"/>
    </source>
</evidence>
<evidence type="ECO:0000256" key="2">
    <source>
        <dbReference type="ARBA" id="ARBA00004141"/>
    </source>
</evidence>
<dbReference type="GO" id="GO:0046872">
    <property type="term" value="F:metal ion binding"/>
    <property type="evidence" value="ECO:0007669"/>
    <property type="project" value="UniProtKB-KW"/>
</dbReference>
<dbReference type="EMBL" id="CP017315">
    <property type="protein sequence ID" value="AQS40758.1"/>
    <property type="molecule type" value="Genomic_DNA"/>
</dbReference>
<dbReference type="InterPro" id="IPR014314">
    <property type="entry name" value="Succ_DH_cytb556"/>
</dbReference>
<evidence type="ECO:0000256" key="6">
    <source>
        <dbReference type="ARBA" id="ARBA00022692"/>
    </source>
</evidence>
<dbReference type="GO" id="GO:0006099">
    <property type="term" value="P:tricarboxylic acid cycle"/>
    <property type="evidence" value="ECO:0007669"/>
    <property type="project" value="InterPro"/>
</dbReference>
<dbReference type="InterPro" id="IPR034804">
    <property type="entry name" value="SQR/QFR_C/D"/>
</dbReference>
<keyword evidence="15" id="KW-1185">Reference proteome</keyword>
<dbReference type="STRING" id="1902579.BHV28_00320"/>
<dbReference type="GO" id="GO:0016020">
    <property type="term" value="C:membrane"/>
    <property type="evidence" value="ECO:0007669"/>
    <property type="project" value="UniProtKB-SubCell"/>
</dbReference>
<dbReference type="PIRSF" id="PIRSF000178">
    <property type="entry name" value="SDH_cyt_b560"/>
    <property type="match status" value="1"/>
</dbReference>
<evidence type="ECO:0000256" key="5">
    <source>
        <dbReference type="ARBA" id="ARBA00022617"/>
    </source>
</evidence>
<evidence type="ECO:0000256" key="11">
    <source>
        <dbReference type="ARBA" id="ARBA00025912"/>
    </source>
</evidence>
<keyword evidence="7 12" id="KW-0479">Metal-binding</keyword>
<evidence type="ECO:0000256" key="4">
    <source>
        <dbReference type="ARBA" id="ARBA00020076"/>
    </source>
</evidence>
<dbReference type="PANTHER" id="PTHR10978:SF5">
    <property type="entry name" value="SUCCINATE DEHYDROGENASE CYTOCHROME B560 SUBUNIT, MITOCHONDRIAL"/>
    <property type="match status" value="1"/>
</dbReference>
<keyword evidence="9 12" id="KW-0408">Iron</keyword>
<comment type="subunit">
    <text evidence="11">Part of an enzyme complex containing four subunits: a flavoprotein, an iron-sulfur protein, plus two membrane-anchoring proteins, SdhC and SdhD. The complex can form homotrimers.</text>
</comment>
<evidence type="ECO:0000256" key="13">
    <source>
        <dbReference type="SAM" id="Phobius"/>
    </source>
</evidence>
<dbReference type="NCBIfam" id="TIGR02970">
    <property type="entry name" value="succ_dehyd_cytB"/>
    <property type="match status" value="1"/>
</dbReference>
<reference evidence="14 15" key="1">
    <citation type="journal article" date="2010" name="Science">
        <title>Genomic comparison of the ants Camponotus floridanus and Harpegnathos saltator.</title>
        <authorList>
            <person name="Bonasio R."/>
            <person name="Zhang G."/>
            <person name="Ye C."/>
            <person name="Mutti N.S."/>
            <person name="Fang X."/>
            <person name="Qin N."/>
            <person name="Donahue G."/>
            <person name="Yang P."/>
            <person name="Li Q."/>
            <person name="Li C."/>
            <person name="Zhang P."/>
            <person name="Huang Z."/>
            <person name="Berger S.L."/>
            <person name="Reinberg D."/>
            <person name="Wang J."/>
            <person name="Liebig J."/>
        </authorList>
    </citation>
    <scope>NUCLEOTIDE SEQUENCE [LARGE SCALE GENOMIC DNA]</scope>
    <source>
        <strain evidence="14 15">Hsal</strain>
    </source>
</reference>
<dbReference type="CDD" id="cd03499">
    <property type="entry name" value="SQR_TypeC_SdhC"/>
    <property type="match status" value="1"/>
</dbReference>
<evidence type="ECO:0000256" key="8">
    <source>
        <dbReference type="ARBA" id="ARBA00022989"/>
    </source>
</evidence>
<name>A0A1U9JSB1_9HYPH</name>
<dbReference type="GO" id="GO:0009055">
    <property type="term" value="F:electron transfer activity"/>
    <property type="evidence" value="ECO:0007669"/>
    <property type="project" value="InterPro"/>
</dbReference>
<feature type="binding site" description="axial binding residue" evidence="12">
    <location>
        <position position="85"/>
    </location>
    <ligand>
        <name>heme</name>
        <dbReference type="ChEBI" id="CHEBI:30413"/>
        <note>ligand shared with second transmembrane subunit</note>
    </ligand>
    <ligandPart>
        <name>Fe</name>
        <dbReference type="ChEBI" id="CHEBI:18248"/>
    </ligandPart>
</feature>
<comment type="cofactor">
    <cofactor evidence="12">
        <name>heme</name>
        <dbReference type="ChEBI" id="CHEBI:30413"/>
    </cofactor>
    <text evidence="12">The heme is bound between the two transmembrane subunits.</text>
</comment>
<organism evidence="14 15">
    <name type="scientific">Candidatus Tokpelaia hoelldobleri</name>
    <dbReference type="NCBI Taxonomy" id="1902579"/>
    <lineage>
        <taxon>Bacteria</taxon>
        <taxon>Pseudomonadati</taxon>
        <taxon>Pseudomonadota</taxon>
        <taxon>Alphaproteobacteria</taxon>
        <taxon>Hyphomicrobiales</taxon>
        <taxon>Candidatus Tokpelaia</taxon>
    </lineage>
</organism>